<dbReference type="PANTHER" id="PTHR10993">
    <property type="entry name" value="OCTANOYLTRANSFERASE"/>
    <property type="match status" value="1"/>
</dbReference>
<dbReference type="GO" id="GO:0033819">
    <property type="term" value="F:lipoyl(octanoyl) transferase activity"/>
    <property type="evidence" value="ECO:0007669"/>
    <property type="project" value="InterPro"/>
</dbReference>
<reference evidence="2" key="1">
    <citation type="submission" date="2018-05" db="EMBL/GenBank/DDBJ databases">
        <authorList>
            <person name="Lanie J.A."/>
            <person name="Ng W.-L."/>
            <person name="Kazmierczak K.M."/>
            <person name="Andrzejewski T.M."/>
            <person name="Davidsen T.M."/>
            <person name="Wayne K.J."/>
            <person name="Tettelin H."/>
            <person name="Glass J.I."/>
            <person name="Rusch D."/>
            <person name="Podicherti R."/>
            <person name="Tsui H.-C.T."/>
            <person name="Winkler M.E."/>
        </authorList>
    </citation>
    <scope>NUCLEOTIDE SEQUENCE</scope>
</reference>
<dbReference type="AlphaFoldDB" id="A0A383DF61"/>
<evidence type="ECO:0000259" key="1">
    <source>
        <dbReference type="PROSITE" id="PS51733"/>
    </source>
</evidence>
<dbReference type="SUPFAM" id="SSF55681">
    <property type="entry name" value="Class II aaRS and biotin synthetases"/>
    <property type="match status" value="1"/>
</dbReference>
<accession>A0A383DF61</accession>
<proteinExistence type="predicted"/>
<dbReference type="InterPro" id="IPR045864">
    <property type="entry name" value="aa-tRNA-synth_II/BPL/LPL"/>
</dbReference>
<dbReference type="PROSITE" id="PS51733">
    <property type="entry name" value="BPL_LPL_CATALYTIC"/>
    <property type="match status" value="1"/>
</dbReference>
<feature type="domain" description="BPL/LPL catalytic" evidence="1">
    <location>
        <begin position="35"/>
        <end position="95"/>
    </location>
</feature>
<feature type="non-terminal residue" evidence="2">
    <location>
        <position position="95"/>
    </location>
</feature>
<dbReference type="EMBL" id="UINC01216706">
    <property type="protein sequence ID" value="SVE42953.1"/>
    <property type="molecule type" value="Genomic_DNA"/>
</dbReference>
<dbReference type="InterPro" id="IPR004143">
    <property type="entry name" value="BPL_LPL_catalytic"/>
</dbReference>
<gene>
    <name evidence="2" type="ORF">METZ01_LOCUS495807</name>
</gene>
<dbReference type="PANTHER" id="PTHR10993:SF7">
    <property type="entry name" value="LIPOYLTRANSFERASE 2, MITOCHONDRIAL-RELATED"/>
    <property type="match status" value="1"/>
</dbReference>
<protein>
    <recommendedName>
        <fullName evidence="1">BPL/LPL catalytic domain-containing protein</fullName>
    </recommendedName>
</protein>
<sequence>MSIHANCPGPDESLLVDYRYSVSVQEILVGLRQEGSLENLLWLLEHPPTITLGTSGGSDHLLLPVEDLEAGGVAVVQTPRGGDITCHEPGQLVGY</sequence>
<organism evidence="2">
    <name type="scientific">marine metagenome</name>
    <dbReference type="NCBI Taxonomy" id="408172"/>
    <lineage>
        <taxon>unclassified sequences</taxon>
        <taxon>metagenomes</taxon>
        <taxon>ecological metagenomes</taxon>
    </lineage>
</organism>
<name>A0A383DF61_9ZZZZ</name>
<dbReference type="InterPro" id="IPR020605">
    <property type="entry name" value="Octanoyltransferase_CS"/>
</dbReference>
<evidence type="ECO:0000313" key="2">
    <source>
        <dbReference type="EMBL" id="SVE42953.1"/>
    </source>
</evidence>
<dbReference type="PROSITE" id="PS01313">
    <property type="entry name" value="LIPB"/>
    <property type="match status" value="1"/>
</dbReference>
<dbReference type="Pfam" id="PF21948">
    <property type="entry name" value="LplA-B_cat"/>
    <property type="match status" value="1"/>
</dbReference>
<dbReference type="GO" id="GO:0009249">
    <property type="term" value="P:protein lipoylation"/>
    <property type="evidence" value="ECO:0007669"/>
    <property type="project" value="InterPro"/>
</dbReference>
<dbReference type="Gene3D" id="3.30.930.10">
    <property type="entry name" value="Bira Bifunctional Protein, Domain 2"/>
    <property type="match status" value="1"/>
</dbReference>